<dbReference type="PRINTS" id="PR00046">
    <property type="entry name" value="SIGMA70FCT"/>
</dbReference>
<dbReference type="Pfam" id="PF04542">
    <property type="entry name" value="Sigma70_r2"/>
    <property type="match status" value="1"/>
</dbReference>
<evidence type="ECO:0000256" key="6">
    <source>
        <dbReference type="SAM" id="Coils"/>
    </source>
</evidence>
<dbReference type="Pfam" id="PF00140">
    <property type="entry name" value="Sigma70_r1_2"/>
    <property type="match status" value="1"/>
</dbReference>
<gene>
    <name evidence="8" type="ORF">CUN49_08670</name>
</gene>
<sequence length="364" mass="41038">MLMVVNKATQQHIQQQLSAKAEAQGYVLYDDLLALLPEAEQNIELLEEIIDHLTQQGVPILTEAPVENIAADVPSLGADLLLDEELDDLDALDALELDLIEDEGYQQAIDSDDVVGLYLKEAGRVPLLSADEEVRLAKRMERGRLAEAQLAEYGERLGHEERRELERLVEEGIAAQEHLIKANSRLVISVAKKYIGRGVPFLDLIQEGNIGLIRAARKFEYQRGHKFSTYATWWIRQAVSRAVADQGRTIRVPVHMGDQINRLRRVSLSLTQMLGREPTIAEIAEAMETTPDKISVLLEISRRPISLEAPTDEDEETEIGDFVQDTRGLSPAEATDREMLRHHLTEALNRLPEREAHILRLRYG</sequence>
<dbReference type="Proteomes" id="UP000229681">
    <property type="component" value="Unassembled WGS sequence"/>
</dbReference>
<dbReference type="InterPro" id="IPR007127">
    <property type="entry name" value="RNA_pol_sigma_70_r1_1"/>
</dbReference>
<evidence type="ECO:0000259" key="7">
    <source>
        <dbReference type="PROSITE" id="PS00715"/>
    </source>
</evidence>
<accession>A0A2M8PE43</accession>
<dbReference type="GO" id="GO:0003677">
    <property type="term" value="F:DNA binding"/>
    <property type="evidence" value="ECO:0007669"/>
    <property type="project" value="UniProtKB-KW"/>
</dbReference>
<dbReference type="InterPro" id="IPR042189">
    <property type="entry name" value="RNA_pol_sigma_70_r1_1_sf"/>
</dbReference>
<evidence type="ECO:0000256" key="1">
    <source>
        <dbReference type="ARBA" id="ARBA00007788"/>
    </source>
</evidence>
<evidence type="ECO:0000313" key="8">
    <source>
        <dbReference type="EMBL" id="PJF35816.1"/>
    </source>
</evidence>
<feature type="domain" description="RNA polymerase sigma-70" evidence="7">
    <location>
        <begin position="203"/>
        <end position="216"/>
    </location>
</feature>
<dbReference type="InterPro" id="IPR036388">
    <property type="entry name" value="WH-like_DNA-bd_sf"/>
</dbReference>
<dbReference type="Pfam" id="PF03979">
    <property type="entry name" value="Sigma70_r1_1"/>
    <property type="match status" value="1"/>
</dbReference>
<evidence type="ECO:0000256" key="2">
    <source>
        <dbReference type="ARBA" id="ARBA00023015"/>
    </source>
</evidence>
<dbReference type="Pfam" id="PF04539">
    <property type="entry name" value="Sigma70_r3"/>
    <property type="match status" value="1"/>
</dbReference>
<dbReference type="EMBL" id="PGTM01000108">
    <property type="protein sequence ID" value="PJF35816.1"/>
    <property type="molecule type" value="Genomic_DNA"/>
</dbReference>
<dbReference type="Gene3D" id="1.10.220.120">
    <property type="entry name" value="Sigma-70 factor, region 1.1"/>
    <property type="match status" value="1"/>
</dbReference>
<dbReference type="SUPFAM" id="SSF88659">
    <property type="entry name" value="Sigma3 and sigma4 domains of RNA polymerase sigma factors"/>
    <property type="match status" value="2"/>
</dbReference>
<keyword evidence="4" id="KW-0238">DNA-binding</keyword>
<dbReference type="InterPro" id="IPR013324">
    <property type="entry name" value="RNA_pol_sigma_r3/r4-like"/>
</dbReference>
<dbReference type="NCBIfam" id="TIGR02937">
    <property type="entry name" value="sigma70-ECF"/>
    <property type="match status" value="1"/>
</dbReference>
<feature type="coiled-coil region" evidence="6">
    <location>
        <begin position="29"/>
        <end position="56"/>
    </location>
</feature>
<dbReference type="InterPro" id="IPR014284">
    <property type="entry name" value="RNA_pol_sigma-70_dom"/>
</dbReference>
<keyword evidence="3" id="KW-0731">Sigma factor</keyword>
<comment type="caution">
    <text evidence="8">The sequence shown here is derived from an EMBL/GenBank/DDBJ whole genome shotgun (WGS) entry which is preliminary data.</text>
</comment>
<keyword evidence="5" id="KW-0804">Transcription</keyword>
<evidence type="ECO:0000256" key="3">
    <source>
        <dbReference type="ARBA" id="ARBA00023082"/>
    </source>
</evidence>
<dbReference type="SUPFAM" id="SSF88946">
    <property type="entry name" value="Sigma2 domain of RNA polymerase sigma factors"/>
    <property type="match status" value="1"/>
</dbReference>
<organism evidence="8 9">
    <name type="scientific">Candidatus Thermofonsia Clade 1 bacterium</name>
    <dbReference type="NCBI Taxonomy" id="2364210"/>
    <lineage>
        <taxon>Bacteria</taxon>
        <taxon>Bacillati</taxon>
        <taxon>Chloroflexota</taxon>
        <taxon>Candidatus Thermofontia</taxon>
        <taxon>Candidatus Thermofonsia Clade 1</taxon>
    </lineage>
</organism>
<dbReference type="InterPro" id="IPR013325">
    <property type="entry name" value="RNA_pol_sigma_r2"/>
</dbReference>
<name>A0A2M8PE43_9CHLR</name>
<evidence type="ECO:0000313" key="9">
    <source>
        <dbReference type="Proteomes" id="UP000229681"/>
    </source>
</evidence>
<reference evidence="8 9" key="1">
    <citation type="submission" date="2017-11" db="EMBL/GenBank/DDBJ databases">
        <title>Evolution of Phototrophy in the Chloroflexi Phylum Driven by Horizontal Gene Transfer.</title>
        <authorList>
            <person name="Ward L.M."/>
            <person name="Hemp J."/>
            <person name="Shih P.M."/>
            <person name="Mcglynn S.E."/>
            <person name="Fischer W."/>
        </authorList>
    </citation>
    <scope>NUCLEOTIDE SEQUENCE [LARGE SCALE GENOMIC DNA]</scope>
    <source>
        <strain evidence="8">JP3_13</strain>
    </source>
</reference>
<dbReference type="GO" id="GO:0006352">
    <property type="term" value="P:DNA-templated transcription initiation"/>
    <property type="evidence" value="ECO:0007669"/>
    <property type="project" value="InterPro"/>
</dbReference>
<protein>
    <submittedName>
        <fullName evidence="8">RNA polymerase subunit sigma</fullName>
    </submittedName>
</protein>
<comment type="similarity">
    <text evidence="1">Belongs to the sigma-70 factor family.</text>
</comment>
<keyword evidence="6" id="KW-0175">Coiled coil</keyword>
<dbReference type="Gene3D" id="1.10.10.10">
    <property type="entry name" value="Winged helix-like DNA-binding domain superfamily/Winged helix DNA-binding domain"/>
    <property type="match status" value="2"/>
</dbReference>
<dbReference type="AlphaFoldDB" id="A0A2M8PE43"/>
<dbReference type="InterPro" id="IPR007627">
    <property type="entry name" value="RNA_pol_sigma70_r2"/>
</dbReference>
<keyword evidence="2" id="KW-0805">Transcription regulation</keyword>
<dbReference type="PROSITE" id="PS00715">
    <property type="entry name" value="SIGMA70_1"/>
    <property type="match status" value="1"/>
</dbReference>
<dbReference type="InterPro" id="IPR007624">
    <property type="entry name" value="RNA_pol_sigma70_r3"/>
</dbReference>
<dbReference type="PANTHER" id="PTHR30603">
    <property type="entry name" value="RNA POLYMERASE SIGMA FACTOR RPO"/>
    <property type="match status" value="1"/>
</dbReference>
<evidence type="ECO:0000256" key="5">
    <source>
        <dbReference type="ARBA" id="ARBA00023163"/>
    </source>
</evidence>
<feature type="non-terminal residue" evidence="8">
    <location>
        <position position="364"/>
    </location>
</feature>
<proteinExistence type="inferred from homology"/>
<dbReference type="InterPro" id="IPR050239">
    <property type="entry name" value="Sigma-70_RNA_pol_init_factors"/>
</dbReference>
<evidence type="ECO:0000256" key="4">
    <source>
        <dbReference type="ARBA" id="ARBA00023125"/>
    </source>
</evidence>
<dbReference type="GO" id="GO:0016987">
    <property type="term" value="F:sigma factor activity"/>
    <property type="evidence" value="ECO:0007669"/>
    <property type="project" value="UniProtKB-KW"/>
</dbReference>
<dbReference type="Gene3D" id="1.10.601.10">
    <property type="entry name" value="RNA Polymerase Primary Sigma Factor"/>
    <property type="match status" value="2"/>
</dbReference>
<dbReference type="InterPro" id="IPR009042">
    <property type="entry name" value="RNA_pol_sigma70_r1_2"/>
</dbReference>
<dbReference type="PANTHER" id="PTHR30603:SF60">
    <property type="entry name" value="RNA POLYMERASE SIGMA FACTOR RPOD"/>
    <property type="match status" value="1"/>
</dbReference>
<dbReference type="InterPro" id="IPR000943">
    <property type="entry name" value="RNA_pol_sigma70"/>
</dbReference>